<dbReference type="PIRSF" id="PIRSF005303">
    <property type="entry name" value="Thiam_monoph_kin"/>
    <property type="match status" value="1"/>
</dbReference>
<sequence>MREQQTVAQAGEAATIAAIRQAAPSSLNGDDAAVLDMHGSNSKHVCSTDILVQNRHFSFDYSTAWEVGVKAVTQNFADIQAMGARPTAILLAIATPGDMPLKTVADIARGIHEGAAPWAAELVGGDVVLSKDLVISITAMGELAGPAPALTLDGAGAGQRLIASGHIGYSTAGLAILTHFGSRASVPHNDEILNELVQWHCAPRLTPGRGSVARATGASAMTDNSDGLIRDLNTLASCSGVCIDLDSQEIAPDYKLRYAAKITGNDPWNWVLTGGEDHTLLGTTDARLPAGYRRIGAVRSQPETEDQPLVLVDGQAPAYTAGWESL</sequence>
<dbReference type="SUPFAM" id="SSF55326">
    <property type="entry name" value="PurM N-terminal domain-like"/>
    <property type="match status" value="1"/>
</dbReference>
<dbReference type="PANTHER" id="PTHR30270:SF0">
    <property type="entry name" value="THIAMINE-MONOPHOSPHATE KINASE"/>
    <property type="match status" value="1"/>
</dbReference>
<keyword evidence="1" id="KW-0479">Metal-binding</keyword>
<dbReference type="InterPro" id="IPR036921">
    <property type="entry name" value="PurM-like_N_sf"/>
</dbReference>
<feature type="binding site" evidence="1">
    <location>
        <position position="31"/>
    </location>
    <ligand>
        <name>Mg(2+)</name>
        <dbReference type="ChEBI" id="CHEBI:18420"/>
        <label>3</label>
    </ligand>
</feature>
<dbReference type="AlphaFoldDB" id="A0A9D1UR40"/>
<feature type="binding site" evidence="1">
    <location>
        <position position="48"/>
    </location>
    <ligand>
        <name>Mg(2+)</name>
        <dbReference type="ChEBI" id="CHEBI:18420"/>
        <label>1</label>
    </ligand>
</feature>
<dbReference type="InterPro" id="IPR036676">
    <property type="entry name" value="PurM-like_C_sf"/>
</dbReference>
<feature type="binding site" evidence="1">
    <location>
        <position position="47"/>
    </location>
    <ligand>
        <name>Mg(2+)</name>
        <dbReference type="ChEBI" id="CHEBI:18420"/>
        <label>4</label>
    </ligand>
</feature>
<comment type="function">
    <text evidence="1">Catalyzes the ATP-dependent phosphorylation of thiamine-monophosphate (TMP) to form thiamine-pyrophosphate (TPP), the active form of vitamin B1.</text>
</comment>
<dbReference type="EMBL" id="DXFZ01000108">
    <property type="protein sequence ID" value="HIW96598.1"/>
    <property type="molecule type" value="Genomic_DNA"/>
</dbReference>
<dbReference type="GO" id="GO:0009228">
    <property type="term" value="P:thiamine biosynthetic process"/>
    <property type="evidence" value="ECO:0007669"/>
    <property type="project" value="UniProtKB-KW"/>
</dbReference>
<comment type="caution">
    <text evidence="3">The sequence shown here is derived from an EMBL/GenBank/DDBJ whole genome shotgun (WGS) entry which is preliminary data.</text>
</comment>
<dbReference type="Gene3D" id="3.30.1330.10">
    <property type="entry name" value="PurM-like, N-terminal domain"/>
    <property type="match status" value="1"/>
</dbReference>
<evidence type="ECO:0000313" key="3">
    <source>
        <dbReference type="EMBL" id="HIW96598.1"/>
    </source>
</evidence>
<keyword evidence="1 3" id="KW-0808">Transferase</keyword>
<dbReference type="Pfam" id="PF00586">
    <property type="entry name" value="AIRS"/>
    <property type="match status" value="1"/>
</dbReference>
<dbReference type="NCBIfam" id="NF004351">
    <property type="entry name" value="PRK05731.1-4"/>
    <property type="match status" value="1"/>
</dbReference>
<comment type="miscellaneous">
    <text evidence="1">Reaction mechanism of ThiL seems to utilize a direct, inline transfer of the gamma-phosphate of ATP to TMP rather than a phosphorylated enzyme intermediate.</text>
</comment>
<feature type="binding site" evidence="1">
    <location>
        <position position="49"/>
    </location>
    <ligand>
        <name>Mg(2+)</name>
        <dbReference type="ChEBI" id="CHEBI:18420"/>
        <label>2</label>
    </ligand>
</feature>
<keyword evidence="1" id="KW-0547">Nucleotide-binding</keyword>
<keyword evidence="1" id="KW-0067">ATP-binding</keyword>
<dbReference type="Gene3D" id="3.90.650.10">
    <property type="entry name" value="PurM-like C-terminal domain"/>
    <property type="match status" value="1"/>
</dbReference>
<evidence type="ECO:0000259" key="2">
    <source>
        <dbReference type="Pfam" id="PF00586"/>
    </source>
</evidence>
<dbReference type="NCBIfam" id="TIGR01379">
    <property type="entry name" value="thiL"/>
    <property type="match status" value="1"/>
</dbReference>
<keyword evidence="1" id="KW-0460">Magnesium</keyword>
<feature type="binding site" evidence="1">
    <location>
        <position position="276"/>
    </location>
    <ligand>
        <name>substrate</name>
    </ligand>
</feature>
<feature type="binding site" evidence="1">
    <location>
        <position position="78"/>
    </location>
    <ligand>
        <name>Mg(2+)</name>
        <dbReference type="ChEBI" id="CHEBI:18420"/>
        <label>3</label>
    </ligand>
</feature>
<feature type="binding site" evidence="1">
    <location>
        <begin position="125"/>
        <end position="126"/>
    </location>
    <ligand>
        <name>ATP</name>
        <dbReference type="ChEBI" id="CHEBI:30616"/>
    </ligand>
</feature>
<keyword evidence="1" id="KW-0784">Thiamine biosynthesis</keyword>
<dbReference type="HAMAP" id="MF_02128">
    <property type="entry name" value="TMP_kinase"/>
    <property type="match status" value="1"/>
</dbReference>
<feature type="binding site" evidence="1">
    <location>
        <position position="49"/>
    </location>
    <ligand>
        <name>Mg(2+)</name>
        <dbReference type="ChEBI" id="CHEBI:18420"/>
        <label>1</label>
    </ligand>
</feature>
<accession>A0A9D1UR40</accession>
<dbReference type="EC" id="2.7.4.16" evidence="1"/>
<dbReference type="GO" id="GO:0009030">
    <property type="term" value="F:thiamine-phosphate kinase activity"/>
    <property type="evidence" value="ECO:0007669"/>
    <property type="project" value="UniProtKB-UniRule"/>
</dbReference>
<evidence type="ECO:0000313" key="4">
    <source>
        <dbReference type="Proteomes" id="UP000824189"/>
    </source>
</evidence>
<reference evidence="3" key="1">
    <citation type="journal article" date="2021" name="PeerJ">
        <title>Extensive microbial diversity within the chicken gut microbiome revealed by metagenomics and culture.</title>
        <authorList>
            <person name="Gilroy R."/>
            <person name="Ravi A."/>
            <person name="Getino M."/>
            <person name="Pursley I."/>
            <person name="Horton D.L."/>
            <person name="Alikhan N.F."/>
            <person name="Baker D."/>
            <person name="Gharbi K."/>
            <person name="Hall N."/>
            <person name="Watson M."/>
            <person name="Adriaenssens E.M."/>
            <person name="Foster-Nyarko E."/>
            <person name="Jarju S."/>
            <person name="Secka A."/>
            <person name="Antonio M."/>
            <person name="Oren A."/>
            <person name="Chaudhuri R.R."/>
            <person name="La Ragione R."/>
            <person name="Hildebrand F."/>
            <person name="Pallen M.J."/>
        </authorList>
    </citation>
    <scope>NUCLEOTIDE SEQUENCE</scope>
    <source>
        <strain evidence="3">4376</strain>
    </source>
</reference>
<feature type="binding site" evidence="1">
    <location>
        <position position="126"/>
    </location>
    <ligand>
        <name>Mg(2+)</name>
        <dbReference type="ChEBI" id="CHEBI:18420"/>
        <label>1</label>
    </ligand>
</feature>
<protein>
    <recommendedName>
        <fullName evidence="1">Thiamine-monophosphate kinase</fullName>
        <shortName evidence="1">TMP kinase</shortName>
        <shortName evidence="1">Thiamine-phosphate kinase</shortName>
        <ecNumber evidence="1">2.7.4.16</ecNumber>
    </recommendedName>
</protein>
<keyword evidence="1 3" id="KW-0418">Kinase</keyword>
<evidence type="ECO:0000256" key="1">
    <source>
        <dbReference type="HAMAP-Rule" id="MF_02128"/>
    </source>
</evidence>
<comment type="similarity">
    <text evidence="1">Belongs to the thiamine-monophosphate kinase family.</text>
</comment>
<dbReference type="GO" id="GO:0005524">
    <property type="term" value="F:ATP binding"/>
    <property type="evidence" value="ECO:0007669"/>
    <property type="project" value="UniProtKB-UniRule"/>
</dbReference>
<feature type="binding site" evidence="1">
    <location>
        <position position="78"/>
    </location>
    <ligand>
        <name>Mg(2+)</name>
        <dbReference type="ChEBI" id="CHEBI:18420"/>
        <label>2</label>
    </ligand>
</feature>
<name>A0A9D1UR40_9CORY</name>
<feature type="binding site" evidence="1">
    <location>
        <position position="225"/>
    </location>
    <ligand>
        <name>ATP</name>
        <dbReference type="ChEBI" id="CHEBI:30616"/>
    </ligand>
</feature>
<feature type="binding site" evidence="1">
    <location>
        <position position="323"/>
    </location>
    <ligand>
        <name>substrate</name>
    </ligand>
</feature>
<feature type="binding site" evidence="1">
    <location>
        <position position="56"/>
    </location>
    <ligand>
        <name>substrate</name>
    </ligand>
</feature>
<comment type="pathway">
    <text evidence="1">Cofactor biosynthesis; thiamine diphosphate biosynthesis; thiamine diphosphate from thiamine phosphate: step 1/1.</text>
</comment>
<dbReference type="PANTHER" id="PTHR30270">
    <property type="entry name" value="THIAMINE-MONOPHOSPHATE KINASE"/>
    <property type="match status" value="1"/>
</dbReference>
<reference evidence="3" key="2">
    <citation type="submission" date="2021-04" db="EMBL/GenBank/DDBJ databases">
        <authorList>
            <person name="Gilroy R."/>
        </authorList>
    </citation>
    <scope>NUCLEOTIDE SEQUENCE</scope>
    <source>
        <strain evidence="3">4376</strain>
    </source>
</reference>
<dbReference type="GO" id="GO:0000287">
    <property type="term" value="F:magnesium ion binding"/>
    <property type="evidence" value="ECO:0007669"/>
    <property type="project" value="UniProtKB-UniRule"/>
</dbReference>
<comment type="caution">
    <text evidence="1">Lacks conserved residue(s) required for the propagation of feature annotation.</text>
</comment>
<feature type="domain" description="PurM-like N-terminal" evidence="2">
    <location>
        <begin position="29"/>
        <end position="142"/>
    </location>
</feature>
<dbReference type="CDD" id="cd02194">
    <property type="entry name" value="ThiL"/>
    <property type="match status" value="1"/>
</dbReference>
<feature type="binding site" evidence="1">
    <location>
        <position position="31"/>
    </location>
    <ligand>
        <name>Mg(2+)</name>
        <dbReference type="ChEBI" id="CHEBI:18420"/>
        <label>4</label>
    </ligand>
</feature>
<dbReference type="Proteomes" id="UP000824189">
    <property type="component" value="Unassembled WGS sequence"/>
</dbReference>
<gene>
    <name evidence="1" type="primary">thiL</name>
    <name evidence="3" type="ORF">H9867_09000</name>
</gene>
<organism evidence="3 4">
    <name type="scientific">Candidatus Corynebacterium gallistercoris</name>
    <dbReference type="NCBI Taxonomy" id="2838530"/>
    <lineage>
        <taxon>Bacteria</taxon>
        <taxon>Bacillati</taxon>
        <taxon>Actinomycetota</taxon>
        <taxon>Actinomycetes</taxon>
        <taxon>Mycobacteriales</taxon>
        <taxon>Corynebacteriaceae</taxon>
        <taxon>Corynebacterium</taxon>
    </lineage>
</organism>
<dbReference type="SUPFAM" id="SSF56042">
    <property type="entry name" value="PurM C-terminal domain-like"/>
    <property type="match status" value="1"/>
</dbReference>
<feature type="binding site" evidence="1">
    <location>
        <position position="226"/>
    </location>
    <ligand>
        <name>Mg(2+)</name>
        <dbReference type="ChEBI" id="CHEBI:18420"/>
        <label>5</label>
    </ligand>
</feature>
<dbReference type="InterPro" id="IPR006283">
    <property type="entry name" value="ThiL-like"/>
</dbReference>
<comment type="catalytic activity">
    <reaction evidence="1">
        <text>thiamine phosphate + ATP = thiamine diphosphate + ADP</text>
        <dbReference type="Rhea" id="RHEA:15913"/>
        <dbReference type="ChEBI" id="CHEBI:30616"/>
        <dbReference type="ChEBI" id="CHEBI:37575"/>
        <dbReference type="ChEBI" id="CHEBI:58937"/>
        <dbReference type="ChEBI" id="CHEBI:456216"/>
        <dbReference type="EC" id="2.7.4.16"/>
    </reaction>
</comment>
<dbReference type="GO" id="GO:0009229">
    <property type="term" value="P:thiamine diphosphate biosynthetic process"/>
    <property type="evidence" value="ECO:0007669"/>
    <property type="project" value="UniProtKB-UniRule"/>
</dbReference>
<proteinExistence type="inferred from homology"/>
<feature type="binding site" evidence="1">
    <location>
        <position position="78"/>
    </location>
    <ligand>
        <name>Mg(2+)</name>
        <dbReference type="ChEBI" id="CHEBI:18420"/>
        <label>4</label>
    </ligand>
</feature>
<feature type="binding site" evidence="1">
    <location>
        <position position="223"/>
    </location>
    <ligand>
        <name>Mg(2+)</name>
        <dbReference type="ChEBI" id="CHEBI:18420"/>
        <label>3</label>
    </ligand>
</feature>
<dbReference type="InterPro" id="IPR016188">
    <property type="entry name" value="PurM-like_N"/>
</dbReference>